<reference evidence="1 2" key="1">
    <citation type="submission" date="2013-02" db="EMBL/GenBank/DDBJ databases">
        <title>A novel strain isolated from Lonar lake, Maharashtra, India.</title>
        <authorList>
            <person name="Singh A."/>
        </authorList>
    </citation>
    <scope>NUCLEOTIDE SEQUENCE [LARGE SCALE GENOMIC DNA]</scope>
    <source>
        <strain evidence="1 2">AK24</strain>
    </source>
</reference>
<name>R7ZSQ5_9BACT</name>
<dbReference type="RefSeq" id="WP_010854629.1">
    <property type="nucleotide sequence ID" value="NZ_AQHR01000068.1"/>
</dbReference>
<dbReference type="OrthoDB" id="953239at2"/>
<evidence type="ECO:0000313" key="2">
    <source>
        <dbReference type="Proteomes" id="UP000013909"/>
    </source>
</evidence>
<comment type="caution">
    <text evidence="1">The sequence shown here is derived from an EMBL/GenBank/DDBJ whole genome shotgun (WGS) entry which is preliminary data.</text>
</comment>
<sequence length="133" mass="15241">MKKDITFHPVTGVKMAIARQQMDAGEDWSVYLINKNLISLQTVMVTSKGYGHLDGEKKQTSVLRHLIEELEPVSIAKVEAIQPSLFALTNEFWVSYYIMDQIFDKKFIFVQGSMESANIRYIPELDLYGVLHV</sequence>
<keyword evidence="2" id="KW-1185">Reference proteome</keyword>
<organism evidence="1 2">
    <name type="scientific">Lunatimonas lonarensis</name>
    <dbReference type="NCBI Taxonomy" id="1232681"/>
    <lineage>
        <taxon>Bacteria</taxon>
        <taxon>Pseudomonadati</taxon>
        <taxon>Bacteroidota</taxon>
        <taxon>Cytophagia</taxon>
        <taxon>Cytophagales</taxon>
        <taxon>Cyclobacteriaceae</taxon>
    </lineage>
</organism>
<dbReference type="Proteomes" id="UP000013909">
    <property type="component" value="Unassembled WGS sequence"/>
</dbReference>
<protein>
    <submittedName>
        <fullName evidence="1">Uncharacterized protein</fullName>
    </submittedName>
</protein>
<dbReference type="PATRIC" id="fig|1288963.3.peg.2485"/>
<accession>R7ZSQ5</accession>
<proteinExistence type="predicted"/>
<dbReference type="EMBL" id="AQHR01000068">
    <property type="protein sequence ID" value="EON77044.1"/>
    <property type="molecule type" value="Genomic_DNA"/>
</dbReference>
<dbReference type="AlphaFoldDB" id="R7ZSQ5"/>
<gene>
    <name evidence="1" type="ORF">ADIS_2493</name>
</gene>
<evidence type="ECO:0000313" key="1">
    <source>
        <dbReference type="EMBL" id="EON77044.1"/>
    </source>
</evidence>
<dbReference type="STRING" id="1232681.ADIS_2493"/>